<dbReference type="Pfam" id="PF08021">
    <property type="entry name" value="FAD_binding_9"/>
    <property type="match status" value="1"/>
</dbReference>
<accession>A0ABV8SY10</accession>
<reference evidence="3" key="1">
    <citation type="journal article" date="2019" name="Int. J. Syst. Evol. Microbiol.">
        <title>The Global Catalogue of Microorganisms (GCM) 10K type strain sequencing project: providing services to taxonomists for standard genome sequencing and annotation.</title>
        <authorList>
            <consortium name="The Broad Institute Genomics Platform"/>
            <consortium name="The Broad Institute Genome Sequencing Center for Infectious Disease"/>
            <person name="Wu L."/>
            <person name="Ma J."/>
        </authorList>
    </citation>
    <scope>NUCLEOTIDE SEQUENCE [LARGE SCALE GENOMIC DNA]</scope>
    <source>
        <strain evidence="3">CGMCC 1.10759</strain>
    </source>
</reference>
<dbReference type="InterPro" id="IPR039374">
    <property type="entry name" value="SIP_fam"/>
</dbReference>
<dbReference type="Gene3D" id="3.40.50.80">
    <property type="entry name" value="Nucleotide-binding domain of ferredoxin-NADP reductase (FNR) module"/>
    <property type="match status" value="1"/>
</dbReference>
<dbReference type="EMBL" id="JBHSDU010000010">
    <property type="protein sequence ID" value="MFC4311912.1"/>
    <property type="molecule type" value="Genomic_DNA"/>
</dbReference>
<organism evidence="2 3">
    <name type="scientific">Steroidobacter flavus</name>
    <dbReference type="NCBI Taxonomy" id="1842136"/>
    <lineage>
        <taxon>Bacteria</taxon>
        <taxon>Pseudomonadati</taxon>
        <taxon>Pseudomonadota</taxon>
        <taxon>Gammaproteobacteria</taxon>
        <taxon>Steroidobacterales</taxon>
        <taxon>Steroidobacteraceae</taxon>
        <taxon>Steroidobacter</taxon>
    </lineage>
</organism>
<gene>
    <name evidence="2" type="ORF">ACFPN2_22715</name>
</gene>
<evidence type="ECO:0000313" key="3">
    <source>
        <dbReference type="Proteomes" id="UP001595904"/>
    </source>
</evidence>
<dbReference type="RefSeq" id="WP_380600861.1">
    <property type="nucleotide sequence ID" value="NZ_JBHSDU010000010.1"/>
</dbReference>
<evidence type="ECO:0000313" key="2">
    <source>
        <dbReference type="EMBL" id="MFC4311912.1"/>
    </source>
</evidence>
<protein>
    <submittedName>
        <fullName evidence="2">Siderophore-interacting protein</fullName>
    </submittedName>
</protein>
<dbReference type="Proteomes" id="UP001595904">
    <property type="component" value="Unassembled WGS sequence"/>
</dbReference>
<evidence type="ECO:0000259" key="1">
    <source>
        <dbReference type="PROSITE" id="PS51384"/>
    </source>
</evidence>
<dbReference type="InterPro" id="IPR013113">
    <property type="entry name" value="SIP_FAD-bd"/>
</dbReference>
<proteinExistence type="predicted"/>
<dbReference type="Gene3D" id="2.40.30.10">
    <property type="entry name" value="Translation factors"/>
    <property type="match status" value="1"/>
</dbReference>
<sequence length="246" mass="26527">MSSTLQTSGASLSARLSKALRLMVMKSARVTEVAAVAERFRLVTLENPAFKELTWVPGQKLQVAMGSAFMARTFTPMEWDPAKGCTRILGYAHGNGPGSDWIRRVSVGDECDVFGPRSSLKLTESAPSLAVLGDETSIGLAYSLLHESPARMVRCLLEVSDVQSVRQVTTPLGLGDATLVRRRDDDSHVQEIAASLRPLATAGTAFVLTGRAHFIQGLRRALKDVGVSSSHLMTKPHWAPGRTGLD</sequence>
<feature type="domain" description="FAD-binding FR-type" evidence="1">
    <location>
        <begin position="23"/>
        <end position="123"/>
    </location>
</feature>
<keyword evidence="3" id="KW-1185">Reference proteome</keyword>
<name>A0ABV8SY10_9GAMM</name>
<dbReference type="InterPro" id="IPR017927">
    <property type="entry name" value="FAD-bd_FR_type"/>
</dbReference>
<dbReference type="InterPro" id="IPR017938">
    <property type="entry name" value="Riboflavin_synthase-like_b-brl"/>
</dbReference>
<dbReference type="PANTHER" id="PTHR30157:SF0">
    <property type="entry name" value="NADPH-DEPENDENT FERRIC-CHELATE REDUCTASE"/>
    <property type="match status" value="1"/>
</dbReference>
<dbReference type="PROSITE" id="PS51384">
    <property type="entry name" value="FAD_FR"/>
    <property type="match status" value="1"/>
</dbReference>
<comment type="caution">
    <text evidence="2">The sequence shown here is derived from an EMBL/GenBank/DDBJ whole genome shotgun (WGS) entry which is preliminary data.</text>
</comment>
<dbReference type="SUPFAM" id="SSF63380">
    <property type="entry name" value="Riboflavin synthase domain-like"/>
    <property type="match status" value="1"/>
</dbReference>
<dbReference type="InterPro" id="IPR039261">
    <property type="entry name" value="FNR_nucleotide-bd"/>
</dbReference>
<dbReference type="PANTHER" id="PTHR30157">
    <property type="entry name" value="FERRIC REDUCTASE, NADPH-DEPENDENT"/>
    <property type="match status" value="1"/>
</dbReference>
<dbReference type="CDD" id="cd06193">
    <property type="entry name" value="siderophore_interacting"/>
    <property type="match status" value="1"/>
</dbReference>